<evidence type="ECO:0000259" key="14">
    <source>
        <dbReference type="PROSITE" id="PS51166"/>
    </source>
</evidence>
<dbReference type="GO" id="GO:0000272">
    <property type="term" value="P:polysaccharide catabolic process"/>
    <property type="evidence" value="ECO:0007669"/>
    <property type="project" value="UniProtKB-KW"/>
</dbReference>
<evidence type="ECO:0000256" key="1">
    <source>
        <dbReference type="ARBA" id="ARBA00001863"/>
    </source>
</evidence>
<dbReference type="InterPro" id="IPR008291">
    <property type="entry name" value="Glucoamylase_SBD"/>
</dbReference>
<feature type="active site" description="Proton donor" evidence="10">
    <location>
        <position position="215"/>
    </location>
</feature>
<proteinExistence type="inferred from homology"/>
<keyword evidence="6 9" id="KW-0119">Carbohydrate metabolism</keyword>
<comment type="similarity">
    <text evidence="2 9">Belongs to the glycosyl hydrolase 15 family.</text>
</comment>
<evidence type="ECO:0000256" key="5">
    <source>
        <dbReference type="ARBA" id="ARBA00023180"/>
    </source>
</evidence>
<feature type="chain" id="PRO_5041353575" description="Glucoamylase" evidence="13">
    <location>
        <begin position="21"/>
        <end position="631"/>
    </location>
</feature>
<dbReference type="InterPro" id="IPR034836">
    <property type="entry name" value="CBM20_glucoamylase"/>
</dbReference>
<dbReference type="PIRSF" id="PIRSF001031">
    <property type="entry name" value="Glu-a-glcsd_SBD"/>
    <property type="match status" value="1"/>
</dbReference>
<dbReference type="InterPro" id="IPR000165">
    <property type="entry name" value="Glucoamylase"/>
</dbReference>
<feature type="binding site" evidence="11">
    <location>
        <position position="156"/>
    </location>
    <ligand>
        <name>substrate</name>
    </ligand>
</feature>
<reference evidence="15" key="1">
    <citation type="submission" date="2023-06" db="EMBL/GenBank/DDBJ databases">
        <title>Genome-scale phylogeny and comparative genomics of the fungal order Sordariales.</title>
        <authorList>
            <consortium name="Lawrence Berkeley National Laboratory"/>
            <person name="Hensen N."/>
            <person name="Bonometti L."/>
            <person name="Westerberg I."/>
            <person name="Brannstrom I.O."/>
            <person name="Guillou S."/>
            <person name="Cros-Aarteil S."/>
            <person name="Calhoun S."/>
            <person name="Haridas S."/>
            <person name="Kuo A."/>
            <person name="Mondo S."/>
            <person name="Pangilinan J."/>
            <person name="Riley R."/>
            <person name="Labutti K."/>
            <person name="Andreopoulos B."/>
            <person name="Lipzen A."/>
            <person name="Chen C."/>
            <person name="Yanf M."/>
            <person name="Daum C."/>
            <person name="Ng V."/>
            <person name="Clum A."/>
            <person name="Steindorff A."/>
            <person name="Ohm R."/>
            <person name="Martin F."/>
            <person name="Silar P."/>
            <person name="Natvig D."/>
            <person name="Lalanne C."/>
            <person name="Gautier V."/>
            <person name="Ament-Velasquez S.L."/>
            <person name="Kruys A."/>
            <person name="Hutchinson M.I."/>
            <person name="Powell A.J."/>
            <person name="Barry K."/>
            <person name="Miller A.N."/>
            <person name="Grigoriev I.V."/>
            <person name="Debuchy R."/>
            <person name="Gladieux P."/>
            <person name="Thoren M.H."/>
            <person name="Johannesson H."/>
        </authorList>
    </citation>
    <scope>NUCLEOTIDE SEQUENCE</scope>
    <source>
        <strain evidence="15">SMH2532-1</strain>
    </source>
</reference>
<dbReference type="PROSITE" id="PS51166">
    <property type="entry name" value="CBM20"/>
    <property type="match status" value="1"/>
</dbReference>
<protein>
    <recommendedName>
        <fullName evidence="9">Glucoamylase</fullName>
        <ecNumber evidence="9">3.2.1.3</ecNumber>
    </recommendedName>
    <alternativeName>
        <fullName evidence="9">1,4-alpha-D-glucan glucohydrolase</fullName>
    </alternativeName>
    <alternativeName>
        <fullName evidence="9">Glucan 1,4-alpha-glucosidase</fullName>
    </alternativeName>
</protein>
<dbReference type="InterPro" id="IPR002044">
    <property type="entry name" value="CBM20"/>
</dbReference>
<keyword evidence="16" id="KW-1185">Reference proteome</keyword>
<dbReference type="Proteomes" id="UP001174936">
    <property type="component" value="Unassembled WGS sequence"/>
</dbReference>
<evidence type="ECO:0000256" key="12">
    <source>
        <dbReference type="SAM" id="MobiDB-lite"/>
    </source>
</evidence>
<dbReference type="SUPFAM" id="SSF48208">
    <property type="entry name" value="Six-hairpin glycosidases"/>
    <property type="match status" value="1"/>
</dbReference>
<evidence type="ECO:0000256" key="7">
    <source>
        <dbReference type="ARBA" id="ARBA00023295"/>
    </source>
</evidence>
<dbReference type="Gene3D" id="2.60.40.10">
    <property type="entry name" value="Immunoglobulins"/>
    <property type="match status" value="1"/>
</dbReference>
<evidence type="ECO:0000256" key="4">
    <source>
        <dbReference type="ARBA" id="ARBA00022801"/>
    </source>
</evidence>
<evidence type="ECO:0000256" key="9">
    <source>
        <dbReference type="PIRNR" id="PIRNR001031"/>
    </source>
</evidence>
<dbReference type="PANTHER" id="PTHR31616">
    <property type="entry name" value="TREHALASE"/>
    <property type="match status" value="1"/>
</dbReference>
<dbReference type="GO" id="GO:0000324">
    <property type="term" value="C:fungal-type vacuole"/>
    <property type="evidence" value="ECO:0007669"/>
    <property type="project" value="TreeGrafter"/>
</dbReference>
<dbReference type="FunFam" id="1.50.10.10:FF:000018">
    <property type="entry name" value="Glucoamylase"/>
    <property type="match status" value="1"/>
</dbReference>
<evidence type="ECO:0000256" key="6">
    <source>
        <dbReference type="ARBA" id="ARBA00023277"/>
    </source>
</evidence>
<dbReference type="EC" id="3.2.1.3" evidence="9"/>
<keyword evidence="4 9" id="KW-0378">Hydrolase</keyword>
<comment type="caution">
    <text evidence="15">The sequence shown here is derived from an EMBL/GenBank/DDBJ whole genome shotgun (WGS) entry which is preliminary data.</text>
</comment>
<dbReference type="InterPro" id="IPR013784">
    <property type="entry name" value="Carb-bd-like_fold"/>
</dbReference>
<dbReference type="PRINTS" id="PR00736">
    <property type="entry name" value="GLHYDRLASE15"/>
</dbReference>
<keyword evidence="3 13" id="KW-0732">Signal</keyword>
<feature type="domain" description="CBM20" evidence="14">
    <location>
        <begin position="526"/>
        <end position="631"/>
    </location>
</feature>
<evidence type="ECO:0000313" key="15">
    <source>
        <dbReference type="EMBL" id="KAK0651308.1"/>
    </source>
</evidence>
<accession>A0AA40CW25</accession>
<dbReference type="CDD" id="cd05811">
    <property type="entry name" value="CBM20_glucoamylase"/>
    <property type="match status" value="1"/>
</dbReference>
<evidence type="ECO:0000313" key="16">
    <source>
        <dbReference type="Proteomes" id="UP001174936"/>
    </source>
</evidence>
<dbReference type="InterPro" id="IPR046966">
    <property type="entry name" value="Glucoamylase_active_site"/>
</dbReference>
<dbReference type="EMBL" id="JAULSV010000002">
    <property type="protein sequence ID" value="KAK0651308.1"/>
    <property type="molecule type" value="Genomic_DNA"/>
</dbReference>
<dbReference type="InterPro" id="IPR012341">
    <property type="entry name" value="6hp_glycosidase-like_sf"/>
</dbReference>
<gene>
    <name evidence="15" type="ORF">B0T16DRAFT_322509</name>
</gene>
<dbReference type="Pfam" id="PF00686">
    <property type="entry name" value="CBM_20"/>
    <property type="match status" value="1"/>
</dbReference>
<feature type="region of interest" description="Disordered" evidence="12">
    <location>
        <begin position="504"/>
        <end position="526"/>
    </location>
</feature>
<keyword evidence="7 9" id="KW-0326">Glycosidase</keyword>
<feature type="signal peptide" evidence="13">
    <location>
        <begin position="1"/>
        <end position="20"/>
    </location>
</feature>
<dbReference type="SUPFAM" id="SSF49452">
    <property type="entry name" value="Starch-binding domain-like"/>
    <property type="match status" value="1"/>
</dbReference>
<dbReference type="InterPro" id="IPR008928">
    <property type="entry name" value="6-hairpin_glycosidase_sf"/>
</dbReference>
<dbReference type="InterPro" id="IPR011613">
    <property type="entry name" value="GH15-like"/>
</dbReference>
<keyword evidence="8 9" id="KW-0624">Polysaccharide degradation</keyword>
<keyword evidence="5" id="KW-0325">Glycoprotein</keyword>
<dbReference type="PANTHER" id="PTHR31616:SF12">
    <property type="entry name" value="GLUCOAMYLASE"/>
    <property type="match status" value="1"/>
</dbReference>
<comment type="catalytic activity">
    <reaction evidence="1 9">
        <text>Hydrolysis of terminal (1-&gt;4)-linked alpha-D-glucose residues successively from non-reducing ends of the chains with release of beta-D-glucose.</text>
        <dbReference type="EC" id="3.2.1.3"/>
    </reaction>
</comment>
<sequence length="631" mass="68324">MHALSSLLLLGAYATQAVFGRPEDLHARREAAIIKRSVDSFIQTQTPISWERLLCNIGSDGCRAQGAASGVVVASPSKSNPDYWYTWTRDAALVLKGIAEAFTHDYNTTLQRQVQNFVGSQAKLQGVSNPVGDLSNGAGLGEVKFYVDLTKFTGEWGRPQRDGPPLRAIAMMTYARWLINNGYTSTARDIVWPVIKNDLTYTAQYWNQTGFDLWEEVQGSSFFTITASHRALIEGAVLAQSLGTSCTACSTVAPRILCFVQSFWNQNQGYVVSNINGGNYRNGRDANSLLASIHNFDAAVGCDANTFQPCSDKALSNHKSVVDSFRSIYTINRGIAQGHAVAVGRYSEDVYYNGNPWYLTTLAAAEQLYDSLIVWKQQGSITVTSLSLAFFRDLVPSVTTGTFSSSSSTYTAIINAVQTYADEFLAIIDSRKLPNGALPEQFDRNTGTPIAASDLTWSYSAFLTATARRAGKVPPSWSAATGNTLPNNCAAVAVAGTYATATNTNFPTSQTPGVPSSTTTGSTPTPTGCSEVLVTFNERASTQWGQNIKLVGNHPALGNWNPSNGILLSAAGYTSSDPLWSISVLLPAGQSIEYKYVNVQSDGSVRWESDPNRQFTVPSTCNEVVRGDNWR</sequence>
<dbReference type="Gene3D" id="1.50.10.10">
    <property type="match status" value="1"/>
</dbReference>
<name>A0AA40CW25_9PEZI</name>
<dbReference type="InterPro" id="IPR013783">
    <property type="entry name" value="Ig-like_fold"/>
</dbReference>
<dbReference type="AlphaFoldDB" id="A0AA40CW25"/>
<dbReference type="GO" id="GO:2001070">
    <property type="term" value="F:starch binding"/>
    <property type="evidence" value="ECO:0007669"/>
    <property type="project" value="InterPro"/>
</dbReference>
<dbReference type="FunFam" id="2.60.40.10:FF:000552">
    <property type="entry name" value="Related to glucoamylase"/>
    <property type="match status" value="1"/>
</dbReference>
<dbReference type="Pfam" id="PF00723">
    <property type="entry name" value="Glyco_hydro_15"/>
    <property type="match status" value="1"/>
</dbReference>
<dbReference type="GO" id="GO:0004339">
    <property type="term" value="F:glucan 1,4-alpha-glucosidase activity"/>
    <property type="evidence" value="ECO:0007669"/>
    <property type="project" value="UniProtKB-EC"/>
</dbReference>
<evidence type="ECO:0000256" key="8">
    <source>
        <dbReference type="ARBA" id="ARBA00023326"/>
    </source>
</evidence>
<evidence type="ECO:0000256" key="13">
    <source>
        <dbReference type="SAM" id="SignalP"/>
    </source>
</evidence>
<organism evidence="15 16">
    <name type="scientific">Cercophora newfieldiana</name>
    <dbReference type="NCBI Taxonomy" id="92897"/>
    <lineage>
        <taxon>Eukaryota</taxon>
        <taxon>Fungi</taxon>
        <taxon>Dikarya</taxon>
        <taxon>Ascomycota</taxon>
        <taxon>Pezizomycotina</taxon>
        <taxon>Sordariomycetes</taxon>
        <taxon>Sordariomycetidae</taxon>
        <taxon>Sordariales</taxon>
        <taxon>Lasiosphaeriaceae</taxon>
        <taxon>Cercophora</taxon>
    </lineage>
</organism>
<evidence type="ECO:0000256" key="3">
    <source>
        <dbReference type="ARBA" id="ARBA00022729"/>
    </source>
</evidence>
<evidence type="ECO:0000256" key="2">
    <source>
        <dbReference type="ARBA" id="ARBA00006188"/>
    </source>
</evidence>
<evidence type="ECO:0000256" key="11">
    <source>
        <dbReference type="PIRSR" id="PIRSR001031-2"/>
    </source>
</evidence>
<dbReference type="SMART" id="SM01065">
    <property type="entry name" value="CBM_2"/>
    <property type="match status" value="1"/>
</dbReference>
<feature type="active site" description="Proton acceptor" evidence="10">
    <location>
        <position position="212"/>
    </location>
</feature>
<dbReference type="PROSITE" id="PS00820">
    <property type="entry name" value="GLUCOAMYLASE"/>
    <property type="match status" value="1"/>
</dbReference>
<evidence type="ECO:0000256" key="10">
    <source>
        <dbReference type="PIRSR" id="PIRSR001031-1"/>
    </source>
</evidence>